<dbReference type="OrthoDB" id="66620at2759"/>
<dbReference type="FunCoup" id="A0A2V0P8K2">
    <property type="interactions" value="526"/>
</dbReference>
<dbReference type="GO" id="GO:0006508">
    <property type="term" value="P:proteolysis"/>
    <property type="evidence" value="ECO:0007669"/>
    <property type="project" value="InterPro"/>
</dbReference>
<keyword evidence="3" id="KW-1185">Reference proteome</keyword>
<dbReference type="GO" id="GO:0004222">
    <property type="term" value="F:metalloendopeptidase activity"/>
    <property type="evidence" value="ECO:0007669"/>
    <property type="project" value="InterPro"/>
</dbReference>
<feature type="compositionally biased region" description="Low complexity" evidence="1">
    <location>
        <begin position="70"/>
        <end position="85"/>
    </location>
</feature>
<sequence>MRACGTAGSAGRSGAGGAARCPPARCCARGAAAARSAGPPRSSSSSFSIGGSSLPVLLAPQRPQRRTRTRAASGDSGGAAAPAATQPAAGASLEAVCAELDAILARAVEDRSQEAAARGLVEKAQAAGQLRAFGRARQLPKRLYTIDELRLNKIEPEKLLAPRDDSLNRVRNILQAAAAAGLGAIAVASGFDLGRVLGVLVSATFALVADQVANGGGGEALVVDTAGRLLDSRYASRVALHEAGHLLVAYLLGVMPKAYTLSSLDAFVRYRALNVQAGTTFCDTAFEAEVAAGRLGGGTLDRYACVALAGVVTEYLRFGQAEGGVGDVGQLDRLFSALGFTQKKADGQVRWAVLNVAMLLRRHAPVHDALAAAMARGESVGACVQIIERGLAGNEADVLGPGEVGSSSAAFISSSTSSTSADSSQQEA</sequence>
<dbReference type="Proteomes" id="UP000247498">
    <property type="component" value="Unassembled WGS sequence"/>
</dbReference>
<dbReference type="Gene3D" id="1.20.58.760">
    <property type="entry name" value="Peptidase M41"/>
    <property type="match status" value="1"/>
</dbReference>
<dbReference type="AlphaFoldDB" id="A0A2V0P8K2"/>
<name>A0A2V0P8K2_9CHLO</name>
<dbReference type="InParanoid" id="A0A2V0P8K2"/>
<gene>
    <name evidence="2" type="ORF">Rsub_08303</name>
</gene>
<dbReference type="EMBL" id="BDRX01000062">
    <property type="protein sequence ID" value="GBF95272.1"/>
    <property type="molecule type" value="Genomic_DNA"/>
</dbReference>
<feature type="region of interest" description="Disordered" evidence="1">
    <location>
        <begin position="408"/>
        <end position="428"/>
    </location>
</feature>
<dbReference type="GO" id="GO:0004176">
    <property type="term" value="F:ATP-dependent peptidase activity"/>
    <property type="evidence" value="ECO:0007669"/>
    <property type="project" value="InterPro"/>
</dbReference>
<proteinExistence type="predicted"/>
<organism evidence="2 3">
    <name type="scientific">Raphidocelis subcapitata</name>
    <dbReference type="NCBI Taxonomy" id="307507"/>
    <lineage>
        <taxon>Eukaryota</taxon>
        <taxon>Viridiplantae</taxon>
        <taxon>Chlorophyta</taxon>
        <taxon>core chlorophytes</taxon>
        <taxon>Chlorophyceae</taxon>
        <taxon>CS clade</taxon>
        <taxon>Sphaeropleales</taxon>
        <taxon>Selenastraceae</taxon>
        <taxon>Raphidocelis</taxon>
    </lineage>
</organism>
<evidence type="ECO:0000313" key="3">
    <source>
        <dbReference type="Proteomes" id="UP000247498"/>
    </source>
</evidence>
<dbReference type="PANTHER" id="PTHR33471:SF1">
    <property type="entry name" value="OS01G0382700 PROTEIN"/>
    <property type="match status" value="1"/>
</dbReference>
<dbReference type="PANTHER" id="PTHR33471">
    <property type="entry name" value="ATP-DEPENDENT ZINC METALLOPROTEASE-RELATED"/>
    <property type="match status" value="1"/>
</dbReference>
<feature type="compositionally biased region" description="Low complexity" evidence="1">
    <location>
        <begin position="1"/>
        <end position="10"/>
    </location>
</feature>
<dbReference type="GO" id="GO:0005524">
    <property type="term" value="F:ATP binding"/>
    <property type="evidence" value="ECO:0007669"/>
    <property type="project" value="InterPro"/>
</dbReference>
<reference evidence="2 3" key="1">
    <citation type="journal article" date="2018" name="Sci. Rep.">
        <title>Raphidocelis subcapitata (=Pseudokirchneriella subcapitata) provides an insight into genome evolution and environmental adaptations in the Sphaeropleales.</title>
        <authorList>
            <person name="Suzuki S."/>
            <person name="Yamaguchi H."/>
            <person name="Nakajima N."/>
            <person name="Kawachi M."/>
        </authorList>
    </citation>
    <scope>NUCLEOTIDE SEQUENCE [LARGE SCALE GENOMIC DNA]</scope>
    <source>
        <strain evidence="2 3">NIES-35</strain>
    </source>
</reference>
<feature type="compositionally biased region" description="Low complexity" evidence="1">
    <location>
        <begin position="18"/>
        <end position="62"/>
    </location>
</feature>
<accession>A0A2V0P8K2</accession>
<dbReference type="SUPFAM" id="SSF140990">
    <property type="entry name" value="FtsH protease domain-like"/>
    <property type="match status" value="1"/>
</dbReference>
<evidence type="ECO:0000313" key="2">
    <source>
        <dbReference type="EMBL" id="GBF95272.1"/>
    </source>
</evidence>
<dbReference type="InterPro" id="IPR037219">
    <property type="entry name" value="Peptidase_M41-like"/>
</dbReference>
<feature type="region of interest" description="Disordered" evidence="1">
    <location>
        <begin position="1"/>
        <end position="85"/>
    </location>
</feature>
<comment type="caution">
    <text evidence="2">The sequence shown here is derived from an EMBL/GenBank/DDBJ whole genome shotgun (WGS) entry which is preliminary data.</text>
</comment>
<evidence type="ECO:0000256" key="1">
    <source>
        <dbReference type="SAM" id="MobiDB-lite"/>
    </source>
</evidence>
<protein>
    <submittedName>
        <fullName evidence="2">Uncharacterized protein</fullName>
    </submittedName>
</protein>